<organism evidence="13 14">
    <name type="scientific">Asticcacaulis taihuensis</name>
    <dbReference type="NCBI Taxonomy" id="260084"/>
    <lineage>
        <taxon>Bacteria</taxon>
        <taxon>Pseudomonadati</taxon>
        <taxon>Pseudomonadota</taxon>
        <taxon>Alphaproteobacteria</taxon>
        <taxon>Caulobacterales</taxon>
        <taxon>Caulobacteraceae</taxon>
        <taxon>Asticcacaulis</taxon>
    </lineage>
</organism>
<dbReference type="OrthoDB" id="9809646at2"/>
<evidence type="ECO:0000256" key="4">
    <source>
        <dbReference type="ARBA" id="ARBA00022692"/>
    </source>
</evidence>
<evidence type="ECO:0000313" key="14">
    <source>
        <dbReference type="Proteomes" id="UP000199150"/>
    </source>
</evidence>
<dbReference type="STRING" id="260084.SAMN02927928_0106"/>
<evidence type="ECO:0000259" key="11">
    <source>
        <dbReference type="Pfam" id="PF01545"/>
    </source>
</evidence>
<feature type="transmembrane region" description="Helical" evidence="10">
    <location>
        <begin position="201"/>
        <end position="218"/>
    </location>
</feature>
<evidence type="ECO:0000256" key="2">
    <source>
        <dbReference type="ARBA" id="ARBA00008873"/>
    </source>
</evidence>
<evidence type="ECO:0000256" key="7">
    <source>
        <dbReference type="ARBA" id="ARBA00023065"/>
    </source>
</evidence>
<dbReference type="Pfam" id="PF16916">
    <property type="entry name" value="ZT_dimer"/>
    <property type="match status" value="1"/>
</dbReference>
<dbReference type="InterPro" id="IPR027469">
    <property type="entry name" value="Cation_efflux_TMD_sf"/>
</dbReference>
<dbReference type="GO" id="GO:0005886">
    <property type="term" value="C:plasma membrane"/>
    <property type="evidence" value="ECO:0007669"/>
    <property type="project" value="TreeGrafter"/>
</dbReference>
<keyword evidence="14" id="KW-1185">Reference proteome</keyword>
<feature type="compositionally biased region" description="Basic residues" evidence="9">
    <location>
        <begin position="1"/>
        <end position="10"/>
    </location>
</feature>
<feature type="domain" description="Cation efflux protein cytoplasmic" evidence="12">
    <location>
        <begin position="230"/>
        <end position="303"/>
    </location>
</feature>
<dbReference type="SUPFAM" id="SSF160240">
    <property type="entry name" value="Cation efflux protein cytoplasmic domain-like"/>
    <property type="match status" value="1"/>
</dbReference>
<feature type="transmembrane region" description="Helical" evidence="10">
    <location>
        <begin position="36"/>
        <end position="55"/>
    </location>
</feature>
<dbReference type="Gene3D" id="1.20.1510.10">
    <property type="entry name" value="Cation efflux protein transmembrane domain"/>
    <property type="match status" value="1"/>
</dbReference>
<protein>
    <submittedName>
        <fullName evidence="13">Cobalt-zinc-cadmium efflux system protein</fullName>
    </submittedName>
</protein>
<dbReference type="EMBL" id="FMTS01000011">
    <property type="protein sequence ID" value="SCW83805.1"/>
    <property type="molecule type" value="Genomic_DNA"/>
</dbReference>
<evidence type="ECO:0000259" key="12">
    <source>
        <dbReference type="Pfam" id="PF16916"/>
    </source>
</evidence>
<evidence type="ECO:0000256" key="8">
    <source>
        <dbReference type="ARBA" id="ARBA00023136"/>
    </source>
</evidence>
<name>A0A1G4TSU7_9CAUL</name>
<keyword evidence="6 10" id="KW-1133">Transmembrane helix</keyword>
<evidence type="ECO:0000313" key="13">
    <source>
        <dbReference type="EMBL" id="SCW83805.1"/>
    </source>
</evidence>
<keyword evidence="7" id="KW-0406">Ion transport</keyword>
<evidence type="ECO:0000256" key="3">
    <source>
        <dbReference type="ARBA" id="ARBA00022448"/>
    </source>
</evidence>
<dbReference type="GO" id="GO:0005385">
    <property type="term" value="F:zinc ion transmembrane transporter activity"/>
    <property type="evidence" value="ECO:0007669"/>
    <property type="project" value="TreeGrafter"/>
</dbReference>
<evidence type="ECO:0000256" key="9">
    <source>
        <dbReference type="SAM" id="MobiDB-lite"/>
    </source>
</evidence>
<dbReference type="PANTHER" id="PTHR11562">
    <property type="entry name" value="CATION EFFLUX PROTEIN/ ZINC TRANSPORTER"/>
    <property type="match status" value="1"/>
</dbReference>
<dbReference type="RefSeq" id="WP_090650845.1">
    <property type="nucleotide sequence ID" value="NZ_CBCRYE010000009.1"/>
</dbReference>
<keyword evidence="4 10" id="KW-0812">Transmembrane</keyword>
<feature type="transmembrane region" description="Helical" evidence="10">
    <location>
        <begin position="98"/>
        <end position="122"/>
    </location>
</feature>
<dbReference type="InterPro" id="IPR027470">
    <property type="entry name" value="Cation_efflux_CTD"/>
</dbReference>
<feature type="compositionally biased region" description="Basic residues" evidence="9">
    <location>
        <begin position="18"/>
        <end position="27"/>
    </location>
</feature>
<keyword evidence="5" id="KW-0862">Zinc</keyword>
<proteinExistence type="inferred from homology"/>
<feature type="region of interest" description="Disordered" evidence="9">
    <location>
        <begin position="1"/>
        <end position="27"/>
    </location>
</feature>
<dbReference type="InterPro" id="IPR036837">
    <property type="entry name" value="Cation_efflux_CTD_sf"/>
</dbReference>
<evidence type="ECO:0000256" key="10">
    <source>
        <dbReference type="SAM" id="Phobius"/>
    </source>
</evidence>
<feature type="transmembrane region" description="Helical" evidence="10">
    <location>
        <begin position="67"/>
        <end position="86"/>
    </location>
</feature>
<dbReference type="PANTHER" id="PTHR11562:SF17">
    <property type="entry name" value="RE54080P-RELATED"/>
    <property type="match status" value="1"/>
</dbReference>
<comment type="similarity">
    <text evidence="2">Belongs to the cation diffusion facilitator (CDF) transporter (TC 2.A.4) family. SLC30A subfamily.</text>
</comment>
<dbReference type="Pfam" id="PF01545">
    <property type="entry name" value="Cation_efflux"/>
    <property type="match status" value="1"/>
</dbReference>
<sequence>MAHDHHSHSHDHRDHDHGHSHHDHHHHAPTDFGTRFLWAAALNAAFILAEIIYGLKANSLALLADAGHNFSDVISLILSWAAWWLAKKKPVAGFTYGYRGASIMAALFNAILLMVAVGGIVWEAVQRFSSHEAVQGDLVMWVAGAGILVNGFTAWLFAQGQSDLNIKAAFAHLAADAVVSAAVVVAGLVLLLTGWAWLDPLLSIVVSAVIVWGTWGLLRDSVRLSLQGVPPHIDFNKVKAFLAGQPGVTDVHDLHIWGMSTTEVALTAHLTMPGGHPGDAFLHELTEELEHHHGIIHATIQIEMSDSAHPCALAPDEVV</sequence>
<gene>
    <name evidence="13" type="ORF">SAMN02927928_0106</name>
</gene>
<evidence type="ECO:0000256" key="6">
    <source>
        <dbReference type="ARBA" id="ARBA00022989"/>
    </source>
</evidence>
<comment type="subcellular location">
    <subcellularLocation>
        <location evidence="1">Membrane</location>
        <topology evidence="1">Multi-pass membrane protein</topology>
    </subcellularLocation>
</comment>
<reference evidence="14" key="1">
    <citation type="submission" date="2016-10" db="EMBL/GenBank/DDBJ databases">
        <authorList>
            <person name="Varghese N."/>
            <person name="Submissions S."/>
        </authorList>
    </citation>
    <scope>NUCLEOTIDE SEQUENCE [LARGE SCALE GENOMIC DNA]</scope>
    <source>
        <strain evidence="14">CGMCC 1.3431</strain>
    </source>
</reference>
<dbReference type="NCBIfam" id="TIGR01297">
    <property type="entry name" value="CDF"/>
    <property type="match status" value="1"/>
</dbReference>
<accession>A0A1G4TSU7</accession>
<keyword evidence="3" id="KW-0813">Transport</keyword>
<keyword evidence="5" id="KW-0864">Zinc transport</keyword>
<feature type="domain" description="Cation efflux protein transmembrane" evidence="11">
    <location>
        <begin position="39"/>
        <end position="223"/>
    </location>
</feature>
<evidence type="ECO:0000256" key="5">
    <source>
        <dbReference type="ARBA" id="ARBA00022906"/>
    </source>
</evidence>
<dbReference type="InterPro" id="IPR050681">
    <property type="entry name" value="CDF/SLC30A"/>
</dbReference>
<keyword evidence="8 10" id="KW-0472">Membrane</keyword>
<evidence type="ECO:0000256" key="1">
    <source>
        <dbReference type="ARBA" id="ARBA00004141"/>
    </source>
</evidence>
<dbReference type="InterPro" id="IPR002524">
    <property type="entry name" value="Cation_efflux"/>
</dbReference>
<feature type="transmembrane region" description="Helical" evidence="10">
    <location>
        <begin position="170"/>
        <end position="195"/>
    </location>
</feature>
<dbReference type="SUPFAM" id="SSF161111">
    <property type="entry name" value="Cation efflux protein transmembrane domain-like"/>
    <property type="match status" value="1"/>
</dbReference>
<dbReference type="AlphaFoldDB" id="A0A1G4TSU7"/>
<dbReference type="Proteomes" id="UP000199150">
    <property type="component" value="Unassembled WGS sequence"/>
</dbReference>
<feature type="transmembrane region" description="Helical" evidence="10">
    <location>
        <begin position="138"/>
        <end position="158"/>
    </location>
</feature>
<dbReference type="InterPro" id="IPR058533">
    <property type="entry name" value="Cation_efflux_TM"/>
</dbReference>